<keyword evidence="1" id="KW-0732">Signal</keyword>
<feature type="chain" id="PRO_5047159752" description="DUF3034 domain-containing protein" evidence="1">
    <location>
        <begin position="31"/>
        <end position="296"/>
    </location>
</feature>
<evidence type="ECO:0000313" key="2">
    <source>
        <dbReference type="EMBL" id="BBF68029.1"/>
    </source>
</evidence>
<dbReference type="EMBL" id="AP018817">
    <property type="protein sequence ID" value="BBF68029.1"/>
    <property type="molecule type" value="Genomic_DNA"/>
</dbReference>
<accession>A0ABN5W713</accession>
<dbReference type="Proteomes" id="UP001059971">
    <property type="component" value="Chromosome 1"/>
</dbReference>
<protein>
    <recommendedName>
        <fullName evidence="4">DUF3034 domain-containing protein</fullName>
    </recommendedName>
</protein>
<evidence type="ECO:0008006" key="4">
    <source>
        <dbReference type="Google" id="ProtNLM"/>
    </source>
</evidence>
<reference evidence="2" key="1">
    <citation type="submission" date="2018-07" db="EMBL/GenBank/DDBJ databases">
        <title>Complete genome sequence of Sphingomonas bisphenolicum strain AO1, a bisphenol A degradative bacterium isolated from Japanese farm field.</title>
        <authorList>
            <person name="Murakami M."/>
            <person name="Koh M."/>
            <person name="Koba S."/>
            <person name="Matsumura Y."/>
        </authorList>
    </citation>
    <scope>NUCLEOTIDE SEQUENCE</scope>
    <source>
        <strain evidence="2">AO1</strain>
    </source>
</reference>
<gene>
    <name evidence="2" type="ORF">SBA_ch1_02290</name>
</gene>
<organism evidence="2 3">
    <name type="scientific">Sphingomonas bisphenolicum</name>
    <dbReference type="NCBI Taxonomy" id="296544"/>
    <lineage>
        <taxon>Bacteria</taxon>
        <taxon>Pseudomonadati</taxon>
        <taxon>Pseudomonadota</taxon>
        <taxon>Alphaproteobacteria</taxon>
        <taxon>Sphingomonadales</taxon>
        <taxon>Sphingomonadaceae</taxon>
        <taxon>Sphingomonas</taxon>
    </lineage>
</organism>
<sequence length="296" mass="31050">MAGYQHGMTRYSFIALAALAVALPSGQATAKPLRNGGKLLLTNGISSLEGAAGGGLTPWAVIAGNETDEGIGLSAHGTIVEVKDYDYQSAGVAIGFRDRLELSYTHQDFNTNEIGAALGLGKDYAFSQDIVGAKLRVAGDLVYDSLPAIAVGVQYKKNGQGDVVRAIGARHDEGVDYYATVSRLFLSRSILLSATARLTKANQMGLLGFGGDKNGDYGVEFEGSAAWQLSPGLAIGGEFRSKPDNLGIAREDDWFDAFAALALSRNLTATVAYTDLGSIATVKGQRGVFLSLQAAF</sequence>
<dbReference type="InterPro" id="IPR021393">
    <property type="entry name" value="DUF3034"/>
</dbReference>
<evidence type="ECO:0000256" key="1">
    <source>
        <dbReference type="SAM" id="SignalP"/>
    </source>
</evidence>
<dbReference type="Pfam" id="PF11231">
    <property type="entry name" value="DUF3034"/>
    <property type="match status" value="1"/>
</dbReference>
<evidence type="ECO:0000313" key="3">
    <source>
        <dbReference type="Proteomes" id="UP001059971"/>
    </source>
</evidence>
<name>A0ABN5W713_9SPHN</name>
<feature type="signal peptide" evidence="1">
    <location>
        <begin position="1"/>
        <end position="30"/>
    </location>
</feature>
<keyword evidence="3" id="KW-1185">Reference proteome</keyword>
<proteinExistence type="predicted"/>